<evidence type="ECO:0000256" key="1">
    <source>
        <dbReference type="SAM" id="MobiDB-lite"/>
    </source>
</evidence>
<comment type="caution">
    <text evidence="2">The sequence shown here is derived from an EMBL/GenBank/DDBJ whole genome shotgun (WGS) entry which is preliminary data.</text>
</comment>
<dbReference type="EMBL" id="CM029051">
    <property type="protein sequence ID" value="KAG2562931.1"/>
    <property type="molecule type" value="Genomic_DNA"/>
</dbReference>
<feature type="region of interest" description="Disordered" evidence="1">
    <location>
        <begin position="1"/>
        <end position="52"/>
    </location>
</feature>
<gene>
    <name evidence="2" type="ORF">PVAP13_8KG303500</name>
</gene>
<dbReference type="Proteomes" id="UP000823388">
    <property type="component" value="Chromosome 8K"/>
</dbReference>
<organism evidence="2 3">
    <name type="scientific">Panicum virgatum</name>
    <name type="common">Blackwell switchgrass</name>
    <dbReference type="NCBI Taxonomy" id="38727"/>
    <lineage>
        <taxon>Eukaryota</taxon>
        <taxon>Viridiplantae</taxon>
        <taxon>Streptophyta</taxon>
        <taxon>Embryophyta</taxon>
        <taxon>Tracheophyta</taxon>
        <taxon>Spermatophyta</taxon>
        <taxon>Magnoliopsida</taxon>
        <taxon>Liliopsida</taxon>
        <taxon>Poales</taxon>
        <taxon>Poaceae</taxon>
        <taxon>PACMAD clade</taxon>
        <taxon>Panicoideae</taxon>
        <taxon>Panicodae</taxon>
        <taxon>Paniceae</taxon>
        <taxon>Panicinae</taxon>
        <taxon>Panicum</taxon>
        <taxon>Panicum sect. Hiantes</taxon>
    </lineage>
</organism>
<dbReference type="AlphaFoldDB" id="A0A8T0PL07"/>
<proteinExistence type="predicted"/>
<sequence length="234" mass="24830">MRRSNPGLHAPRPQPPASDAGDSSPICILPRSHAPGQARRSGWPPGTSSGVNTCQACGSSSTALLAGFPHPAGLRGVVPWRIRSPSSSGVYSSLGADLVGSVARHSGCNRRAKAMQRQPRQAWRPHLQIRTTALPASTRLQCPPSSQIHHPPCFPGVGVSSSPDAVSSRSTAAAPPSFQQLAVVHMAVVELRGRRPRPGWASRLCGHAACLSTATIYVKYYFFLLALSIQILQK</sequence>
<evidence type="ECO:0000313" key="3">
    <source>
        <dbReference type="Proteomes" id="UP000823388"/>
    </source>
</evidence>
<reference evidence="2" key="1">
    <citation type="submission" date="2020-05" db="EMBL/GenBank/DDBJ databases">
        <title>WGS assembly of Panicum virgatum.</title>
        <authorList>
            <person name="Lovell J.T."/>
            <person name="Jenkins J."/>
            <person name="Shu S."/>
            <person name="Juenger T.E."/>
            <person name="Schmutz J."/>
        </authorList>
    </citation>
    <scope>NUCLEOTIDE SEQUENCE</scope>
    <source>
        <strain evidence="2">AP13</strain>
    </source>
</reference>
<evidence type="ECO:0000313" key="2">
    <source>
        <dbReference type="EMBL" id="KAG2562931.1"/>
    </source>
</evidence>
<name>A0A8T0PL07_PANVG</name>
<keyword evidence="3" id="KW-1185">Reference proteome</keyword>
<accession>A0A8T0PL07</accession>
<protein>
    <submittedName>
        <fullName evidence="2">Uncharacterized protein</fullName>
    </submittedName>
</protein>